<comment type="caution">
    <text evidence="3">The sequence shown here is derived from an EMBL/GenBank/DDBJ whole genome shotgun (WGS) entry which is preliminary data.</text>
</comment>
<dbReference type="Gene3D" id="3.40.50.2000">
    <property type="entry name" value="Glycogen Phosphorylase B"/>
    <property type="match status" value="2"/>
</dbReference>
<evidence type="ECO:0000313" key="3">
    <source>
        <dbReference type="EMBL" id="MBD3326678.1"/>
    </source>
</evidence>
<gene>
    <name evidence="3" type="ORF">GF339_18990</name>
</gene>
<dbReference type="GO" id="GO:0009244">
    <property type="term" value="P:lipopolysaccharide core region biosynthetic process"/>
    <property type="evidence" value="ECO:0007669"/>
    <property type="project" value="TreeGrafter"/>
</dbReference>
<dbReference type="SUPFAM" id="SSF53756">
    <property type="entry name" value="UDP-Glycosyltransferase/glycogen phosphorylase"/>
    <property type="match status" value="1"/>
</dbReference>
<proteinExistence type="predicted"/>
<keyword evidence="1" id="KW-0328">Glycosyltransferase</keyword>
<evidence type="ECO:0000256" key="1">
    <source>
        <dbReference type="ARBA" id="ARBA00022676"/>
    </source>
</evidence>
<name>A0A9D5JYR0_9BACT</name>
<dbReference type="Proteomes" id="UP000649604">
    <property type="component" value="Unassembled WGS sequence"/>
</dbReference>
<keyword evidence="2" id="KW-0808">Transferase</keyword>
<dbReference type="GO" id="GO:0005829">
    <property type="term" value="C:cytosol"/>
    <property type="evidence" value="ECO:0007669"/>
    <property type="project" value="TreeGrafter"/>
</dbReference>
<organism evidence="3 4">
    <name type="scientific">candidate division KSB3 bacterium</name>
    <dbReference type="NCBI Taxonomy" id="2044937"/>
    <lineage>
        <taxon>Bacteria</taxon>
        <taxon>candidate division KSB3</taxon>
    </lineage>
</organism>
<dbReference type="CDD" id="cd03789">
    <property type="entry name" value="GT9_LPS_heptosyltransferase"/>
    <property type="match status" value="1"/>
</dbReference>
<evidence type="ECO:0008006" key="5">
    <source>
        <dbReference type="Google" id="ProtNLM"/>
    </source>
</evidence>
<sequence length="340" mass="38174">MMQNILIARLSSIGDIVLTTPLVRVLRKRFPDARIDFLIKQEFAELMQTNPNLSTVYPYDSRSGLTGLAALALQLRQNRYDLFIDLHKNFRTYLLRVLMRPAQIATYSKQMVERTLLVKLGINRYGKIQQMPERYLQAVQAFGVVNDAQGLELFPTEAHRAKVREIFRQEKLGERECVVGFGPIAAHPLKQWPVERFIKLGQRIVQRYGARILLFGGATDLPAMQSVAEDLPNAPIVLCGKLSLLESAAAVQRCALFVGNDTGMAHIAAAMQRKVIVLFGPTVEEFGFYPYRTPSIVLSKSLPCRPCTHTGKGTCRIKTHACLREIGADDVFRAVETMLA</sequence>
<evidence type="ECO:0000256" key="2">
    <source>
        <dbReference type="ARBA" id="ARBA00022679"/>
    </source>
</evidence>
<dbReference type="GO" id="GO:0008713">
    <property type="term" value="F:ADP-heptose-lipopolysaccharide heptosyltransferase activity"/>
    <property type="evidence" value="ECO:0007669"/>
    <property type="project" value="TreeGrafter"/>
</dbReference>
<dbReference type="PANTHER" id="PTHR30160">
    <property type="entry name" value="TETRAACYLDISACCHARIDE 4'-KINASE-RELATED"/>
    <property type="match status" value="1"/>
</dbReference>
<dbReference type="AlphaFoldDB" id="A0A9D5JYR0"/>
<protein>
    <recommendedName>
        <fullName evidence="5">Lipopolysaccharide heptosyltransferase II</fullName>
    </recommendedName>
</protein>
<dbReference type="Pfam" id="PF01075">
    <property type="entry name" value="Glyco_transf_9"/>
    <property type="match status" value="1"/>
</dbReference>
<evidence type="ECO:0000313" key="4">
    <source>
        <dbReference type="Proteomes" id="UP000649604"/>
    </source>
</evidence>
<dbReference type="InterPro" id="IPR002201">
    <property type="entry name" value="Glyco_trans_9"/>
</dbReference>
<dbReference type="InterPro" id="IPR051199">
    <property type="entry name" value="LPS_LOS_Heptosyltrfase"/>
</dbReference>
<dbReference type="EMBL" id="WJJP01000617">
    <property type="protein sequence ID" value="MBD3326678.1"/>
    <property type="molecule type" value="Genomic_DNA"/>
</dbReference>
<accession>A0A9D5JYR0</accession>
<reference evidence="3" key="1">
    <citation type="submission" date="2019-11" db="EMBL/GenBank/DDBJ databases">
        <title>Microbial mats filling the niche in hypersaline microbial mats.</title>
        <authorList>
            <person name="Wong H.L."/>
            <person name="Macleod F.I."/>
            <person name="White R.A. III"/>
            <person name="Burns B.P."/>
        </authorList>
    </citation>
    <scope>NUCLEOTIDE SEQUENCE</scope>
    <source>
        <strain evidence="3">Rbin_158</strain>
    </source>
</reference>